<dbReference type="EMBL" id="CCYD01000810">
    <property type="protein sequence ID" value="CEG44115.1"/>
    <property type="molecule type" value="Genomic_DNA"/>
</dbReference>
<keyword evidence="2" id="KW-1185">Reference proteome</keyword>
<organism evidence="1 2">
    <name type="scientific">Plasmopara halstedii</name>
    <name type="common">Downy mildew of sunflower</name>
    <dbReference type="NCBI Taxonomy" id="4781"/>
    <lineage>
        <taxon>Eukaryota</taxon>
        <taxon>Sar</taxon>
        <taxon>Stramenopiles</taxon>
        <taxon>Oomycota</taxon>
        <taxon>Peronosporomycetes</taxon>
        <taxon>Peronosporales</taxon>
        <taxon>Peronosporaceae</taxon>
        <taxon>Plasmopara</taxon>
    </lineage>
</organism>
<proteinExistence type="predicted"/>
<reference evidence="2" key="1">
    <citation type="submission" date="2014-09" db="EMBL/GenBank/DDBJ databases">
        <authorList>
            <person name="Sharma Rahul"/>
            <person name="Thines Marco"/>
        </authorList>
    </citation>
    <scope>NUCLEOTIDE SEQUENCE [LARGE SCALE GENOMIC DNA]</scope>
</reference>
<evidence type="ECO:0000313" key="1">
    <source>
        <dbReference type="EMBL" id="CEG44115.1"/>
    </source>
</evidence>
<dbReference type="Proteomes" id="UP000054928">
    <property type="component" value="Unassembled WGS sequence"/>
</dbReference>
<name>A0A0N7L6F3_PLAHL</name>
<accession>A0A0N7L6F3</accession>
<sequence length="214" mass="24755">MTVGQLVHRILFRHYCNDSNIASLLLELSGSIIEYPRPQSCQIDYHVSTSFSIATISMVAHTFITGHSVVMTICVLRLAFPLLDITFMEQSCRISHGLSEHHLIERDRGEFCVQFCRVWKRVNYYSWSSGFSITSRSQRAAVPRKEVLPQGIDDAIDTVFQQVIVMYQTRVLYDAFDWWASTYVRTFKTYYLDKILPQSLVLLATIPVFDRLVQ</sequence>
<dbReference type="GeneID" id="36409435"/>
<evidence type="ECO:0000313" key="2">
    <source>
        <dbReference type="Proteomes" id="UP000054928"/>
    </source>
</evidence>
<protein>
    <submittedName>
        <fullName evidence="1">Uncharacterized protein</fullName>
    </submittedName>
</protein>
<dbReference type="RefSeq" id="XP_024580484.1">
    <property type="nucleotide sequence ID" value="XM_024730182.1"/>
</dbReference>
<dbReference type="AlphaFoldDB" id="A0A0N7L6F3"/>